<reference evidence="1" key="1">
    <citation type="journal article" date="2015" name="Nature">
        <title>Complex archaea that bridge the gap between prokaryotes and eukaryotes.</title>
        <authorList>
            <person name="Spang A."/>
            <person name="Saw J.H."/>
            <person name="Jorgensen S.L."/>
            <person name="Zaremba-Niedzwiedzka K."/>
            <person name="Martijn J."/>
            <person name="Lind A.E."/>
            <person name="van Eijk R."/>
            <person name="Schleper C."/>
            <person name="Guy L."/>
            <person name="Ettema T.J."/>
        </authorList>
    </citation>
    <scope>NUCLEOTIDE SEQUENCE</scope>
</reference>
<proteinExistence type="predicted"/>
<organism evidence="1">
    <name type="scientific">marine sediment metagenome</name>
    <dbReference type="NCBI Taxonomy" id="412755"/>
    <lineage>
        <taxon>unclassified sequences</taxon>
        <taxon>metagenomes</taxon>
        <taxon>ecological metagenomes</taxon>
    </lineage>
</organism>
<name>A0A0F9MSP0_9ZZZZ</name>
<evidence type="ECO:0000313" key="1">
    <source>
        <dbReference type="EMBL" id="KKM72237.1"/>
    </source>
</evidence>
<dbReference type="EMBL" id="LAZR01009508">
    <property type="protein sequence ID" value="KKM72237.1"/>
    <property type="molecule type" value="Genomic_DNA"/>
</dbReference>
<sequence>MKDVRTILAYAFSTLMSVSKDHDLKADKLDENALEALCSDLTELNELTREALRRALGHRVITLYAIGKEIAPGEYEGFTVGPCKTRDEVLGFDVFEAGDCLVQIVTSGGIVNYVTEAIWLDGLWEPTGEELKEISA</sequence>
<gene>
    <name evidence="1" type="ORF">LCGC14_1422520</name>
</gene>
<accession>A0A0F9MSP0</accession>
<comment type="caution">
    <text evidence="1">The sequence shown here is derived from an EMBL/GenBank/DDBJ whole genome shotgun (WGS) entry which is preliminary data.</text>
</comment>
<dbReference type="AlphaFoldDB" id="A0A0F9MSP0"/>
<protein>
    <submittedName>
        <fullName evidence="1">Uncharacterized protein</fullName>
    </submittedName>
</protein>